<proteinExistence type="predicted"/>
<evidence type="ECO:0000313" key="4">
    <source>
        <dbReference type="Proteomes" id="UP000019243"/>
    </source>
</evidence>
<dbReference type="Pfam" id="PF06605">
    <property type="entry name" value="Prophage_tail"/>
    <property type="match status" value="1"/>
</dbReference>
<comment type="caution">
    <text evidence="3">The sequence shown here is derived from an EMBL/GenBank/DDBJ whole genome shotgun (WGS) entry which is preliminary data.</text>
</comment>
<dbReference type="STRING" id="1265861.BCAMP_12431"/>
<dbReference type="AlphaFoldDB" id="W7CMD2"/>
<evidence type="ECO:0000259" key="1">
    <source>
        <dbReference type="Pfam" id="PF06605"/>
    </source>
</evidence>
<organism evidence="3 4">
    <name type="scientific">Brochothrix campestris FSL F6-1037</name>
    <dbReference type="NCBI Taxonomy" id="1265861"/>
    <lineage>
        <taxon>Bacteria</taxon>
        <taxon>Bacillati</taxon>
        <taxon>Bacillota</taxon>
        <taxon>Bacilli</taxon>
        <taxon>Bacillales</taxon>
        <taxon>Listeriaceae</taxon>
        <taxon>Brochothrix</taxon>
    </lineage>
</organism>
<sequence length="298" mass="34192">MSYLIVSDIERKFEEILIDIDYDTFSYEYDKNTSRSISFDVIRTPYNAFSFDLVGNESLIVYNGQHYIVKTSTVSMVSTGVLVKSVTAQHIMYEFQNHTVYDIVAGEKDYTLKEMLNIGFSGNSFGYTFEIKGTFSSVSISDLGDMNGVEFINAAIDNFGCIVFANNKKITFYDDDNFYNLSEKTLRYKYNTADVKVSTNTQELKTVVRAYGKKKDKQESTYAQNKTTDLSYNGVFVKTGTWYTEAVNAYYTADIDVKWNGDSLDFKLKKRRQRRSLGYLSGRKENKNIVSLQQVIHD</sequence>
<reference evidence="3 4" key="1">
    <citation type="submission" date="2012-12" db="EMBL/GenBank/DDBJ databases">
        <title>Novel taxa of Listeriaceae from agricultural environments in the United States.</title>
        <authorList>
            <person name="den Bakker H.C."/>
            <person name="Allred A."/>
            <person name="Warchocki S."/>
            <person name="Wright E.M."/>
            <person name="Burrell A."/>
            <person name="Nightingale K.K."/>
            <person name="Kephart D."/>
            <person name="Wiedmann M."/>
        </authorList>
    </citation>
    <scope>NUCLEOTIDE SEQUENCE [LARGE SCALE GENOMIC DNA]</scope>
    <source>
        <strain evidence="3 4">FSL F6-1037</strain>
    </source>
</reference>
<dbReference type="InterPro" id="IPR044051">
    <property type="entry name" value="Prophage_tail_N"/>
</dbReference>
<feature type="domain" description="Prophage endopeptidase tail N-terminal" evidence="2">
    <location>
        <begin position="4"/>
        <end position="90"/>
    </location>
</feature>
<name>W7CMD2_9LIST</name>
<dbReference type="InterPro" id="IPR010572">
    <property type="entry name" value="Tail_dom"/>
</dbReference>
<dbReference type="Proteomes" id="UP000019243">
    <property type="component" value="Unassembled WGS sequence"/>
</dbReference>
<evidence type="ECO:0000313" key="3">
    <source>
        <dbReference type="EMBL" id="EUJ34278.1"/>
    </source>
</evidence>
<protein>
    <submittedName>
        <fullName evidence="3">Uncharacterized protein</fullName>
    </submittedName>
</protein>
<gene>
    <name evidence="3" type="ORF">BCAMP_12431</name>
</gene>
<dbReference type="Gene3D" id="6.20.110.10">
    <property type="match status" value="1"/>
</dbReference>
<dbReference type="Gene3D" id="3.55.50.40">
    <property type="match status" value="1"/>
</dbReference>
<dbReference type="Pfam" id="PF18994">
    <property type="entry name" value="Prophage_tailD1"/>
    <property type="match status" value="1"/>
</dbReference>
<evidence type="ECO:0000259" key="2">
    <source>
        <dbReference type="Pfam" id="PF18994"/>
    </source>
</evidence>
<accession>W7CMD2</accession>
<keyword evidence="4" id="KW-1185">Reference proteome</keyword>
<feature type="domain" description="Tail spike" evidence="1">
    <location>
        <begin position="93"/>
        <end position="222"/>
    </location>
</feature>
<dbReference type="EMBL" id="AODH01000076">
    <property type="protein sequence ID" value="EUJ34278.1"/>
    <property type="molecule type" value="Genomic_DNA"/>
</dbReference>